<dbReference type="Gene3D" id="3.20.20.60">
    <property type="entry name" value="Phosphoenolpyruvate-binding domains"/>
    <property type="match status" value="1"/>
</dbReference>
<dbReference type="PIRSF" id="PIRSF000388">
    <property type="entry name" value="Pantoate_hydroxy_MeTrfase"/>
    <property type="match status" value="1"/>
</dbReference>
<dbReference type="FunFam" id="3.20.20.60:FF:000003">
    <property type="entry name" value="3-methyl-2-oxobutanoate hydroxymethyltransferase"/>
    <property type="match status" value="1"/>
</dbReference>
<dbReference type="PANTHER" id="PTHR20881">
    <property type="entry name" value="3-METHYL-2-OXOBUTANOATE HYDROXYMETHYLTRANSFERASE"/>
    <property type="match status" value="1"/>
</dbReference>
<comment type="caution">
    <text evidence="6">The sequence shown here is derived from an EMBL/GenBank/DDBJ whole genome shotgun (WGS) entry which is preliminary data.</text>
</comment>
<proteinExistence type="inferred from homology"/>
<dbReference type="PANTHER" id="PTHR20881:SF0">
    <property type="entry name" value="3-METHYL-2-OXOBUTANOATE HYDROXYMETHYLTRANSFERASE"/>
    <property type="match status" value="1"/>
</dbReference>
<comment type="pathway">
    <text evidence="1">Cofactor biosynthesis; (R)-pantothenate biosynthesis; (R)-pantoate from 3-methyl-2-oxobutanoate: step 1/2.</text>
</comment>
<dbReference type="HAMAP" id="MF_00156">
    <property type="entry name" value="PanB"/>
    <property type="match status" value="1"/>
</dbReference>
<organism evidence="6 7">
    <name type="scientific">Meloidogyne enterolobii</name>
    <name type="common">Root-knot nematode worm</name>
    <name type="synonym">Meloidogyne mayaguensis</name>
    <dbReference type="NCBI Taxonomy" id="390850"/>
    <lineage>
        <taxon>Eukaryota</taxon>
        <taxon>Metazoa</taxon>
        <taxon>Ecdysozoa</taxon>
        <taxon>Nematoda</taxon>
        <taxon>Chromadorea</taxon>
        <taxon>Rhabditida</taxon>
        <taxon>Tylenchina</taxon>
        <taxon>Tylenchomorpha</taxon>
        <taxon>Tylenchoidea</taxon>
        <taxon>Meloidogynidae</taxon>
        <taxon>Meloidogyninae</taxon>
        <taxon>Meloidogyne</taxon>
    </lineage>
</organism>
<name>A0A6V7X3F5_MELEN</name>
<sequence length="285" mass="31141">MSNGNDISLYKNNSNIPKLITIPKLHQMKKEGIPIVSLTAYDYSMGKEMDQAGVDVILIGDSLGCVIQGKQNTLSVSLEDIIYHTKIVSNGIKRALLVADLPFSCSYNIEKVIESSVSLLSKAGAAAVKLEIPSNSELHLKMLRELNSLSIPVFAHIGLTPQSVHSLGGYQVQGNSKSKRTAEELLELAIQVEKCGASAVVLECVPKDLVKQITDSLKIPTIGIGAGIHCDGQILVVYDLLGIGEKPPKFVKNFLKDQNSIQNAFISYVKEVRERTFPEEKHSYH</sequence>
<gene>
    <name evidence="6" type="ORF">MENT_LOCUS46721</name>
</gene>
<comment type="catalytic activity">
    <reaction evidence="5">
        <text>(6R)-5,10-methylene-5,6,7,8-tetrahydrofolate + 3-methyl-2-oxobutanoate + H2O = 2-dehydropantoate + (6S)-5,6,7,8-tetrahydrofolate</text>
        <dbReference type="Rhea" id="RHEA:11824"/>
        <dbReference type="ChEBI" id="CHEBI:11561"/>
        <dbReference type="ChEBI" id="CHEBI:11851"/>
        <dbReference type="ChEBI" id="CHEBI:15377"/>
        <dbReference type="ChEBI" id="CHEBI:15636"/>
        <dbReference type="ChEBI" id="CHEBI:57453"/>
        <dbReference type="EC" id="2.1.2.11"/>
    </reaction>
</comment>
<dbReference type="GO" id="GO:0000287">
    <property type="term" value="F:magnesium ion binding"/>
    <property type="evidence" value="ECO:0007669"/>
    <property type="project" value="TreeGrafter"/>
</dbReference>
<keyword evidence="4" id="KW-0808">Transferase</keyword>
<evidence type="ECO:0000313" key="6">
    <source>
        <dbReference type="EMBL" id="CAD2193753.1"/>
    </source>
</evidence>
<evidence type="ECO:0000313" key="7">
    <source>
        <dbReference type="Proteomes" id="UP000580250"/>
    </source>
</evidence>
<dbReference type="InterPro" id="IPR015813">
    <property type="entry name" value="Pyrv/PenolPyrv_kinase-like_dom"/>
</dbReference>
<dbReference type="AlphaFoldDB" id="A0A6V7X3F5"/>
<dbReference type="NCBIfam" id="TIGR00222">
    <property type="entry name" value="panB"/>
    <property type="match status" value="1"/>
</dbReference>
<dbReference type="Pfam" id="PF02548">
    <property type="entry name" value="Pantoate_transf"/>
    <property type="match status" value="1"/>
</dbReference>
<dbReference type="GO" id="GO:0015940">
    <property type="term" value="P:pantothenate biosynthetic process"/>
    <property type="evidence" value="ECO:0007669"/>
    <property type="project" value="UniProtKB-UniPathway"/>
</dbReference>
<dbReference type="OrthoDB" id="425211at2759"/>
<dbReference type="EMBL" id="CAJEWN010001055">
    <property type="protein sequence ID" value="CAD2193753.1"/>
    <property type="molecule type" value="Genomic_DNA"/>
</dbReference>
<reference evidence="6 7" key="1">
    <citation type="submission" date="2020-08" db="EMBL/GenBank/DDBJ databases">
        <authorList>
            <person name="Koutsovoulos G."/>
            <person name="Danchin GJ E."/>
        </authorList>
    </citation>
    <scope>NUCLEOTIDE SEQUENCE [LARGE SCALE GENOMIC DNA]</scope>
</reference>
<dbReference type="NCBIfam" id="NF001452">
    <property type="entry name" value="PRK00311.1"/>
    <property type="match status" value="1"/>
</dbReference>
<evidence type="ECO:0000256" key="4">
    <source>
        <dbReference type="ARBA" id="ARBA00022679"/>
    </source>
</evidence>
<protein>
    <recommendedName>
        <fullName evidence="3">3-methyl-2-oxobutanoate hydroxymethyltransferase</fullName>
        <ecNumber evidence="3">2.1.2.11</ecNumber>
    </recommendedName>
</protein>
<evidence type="ECO:0000256" key="5">
    <source>
        <dbReference type="ARBA" id="ARBA00049172"/>
    </source>
</evidence>
<evidence type="ECO:0000256" key="2">
    <source>
        <dbReference type="ARBA" id="ARBA00008676"/>
    </source>
</evidence>
<dbReference type="GO" id="GO:0005737">
    <property type="term" value="C:cytoplasm"/>
    <property type="evidence" value="ECO:0007669"/>
    <property type="project" value="TreeGrafter"/>
</dbReference>
<dbReference type="EC" id="2.1.2.11" evidence="3"/>
<evidence type="ECO:0000256" key="3">
    <source>
        <dbReference type="ARBA" id="ARBA00012618"/>
    </source>
</evidence>
<evidence type="ECO:0000256" key="1">
    <source>
        <dbReference type="ARBA" id="ARBA00005033"/>
    </source>
</evidence>
<comment type="similarity">
    <text evidence="2">Belongs to the PanB family.</text>
</comment>
<dbReference type="InterPro" id="IPR003700">
    <property type="entry name" value="Pantoate_hydroxy_MeTrfase"/>
</dbReference>
<dbReference type="InterPro" id="IPR040442">
    <property type="entry name" value="Pyrv_kinase-like_dom_sf"/>
</dbReference>
<accession>A0A6V7X3F5</accession>
<dbReference type="GO" id="GO:0003864">
    <property type="term" value="F:3-methyl-2-oxobutanoate hydroxymethyltransferase activity"/>
    <property type="evidence" value="ECO:0007669"/>
    <property type="project" value="UniProtKB-EC"/>
</dbReference>
<dbReference type="UniPathway" id="UPA00028">
    <property type="reaction ID" value="UER00003"/>
</dbReference>
<dbReference type="SUPFAM" id="SSF51621">
    <property type="entry name" value="Phosphoenolpyruvate/pyruvate domain"/>
    <property type="match status" value="1"/>
</dbReference>
<dbReference type="CDD" id="cd06557">
    <property type="entry name" value="KPHMT-like"/>
    <property type="match status" value="1"/>
</dbReference>
<dbReference type="Proteomes" id="UP000580250">
    <property type="component" value="Unassembled WGS sequence"/>
</dbReference>